<evidence type="ECO:0000256" key="5">
    <source>
        <dbReference type="ARBA" id="ARBA00023136"/>
    </source>
</evidence>
<dbReference type="Proteomes" id="UP001562159">
    <property type="component" value="Unassembled WGS sequence"/>
</dbReference>
<keyword evidence="8" id="KW-1185">Reference proteome</keyword>
<feature type="transmembrane region" description="Helical" evidence="6">
    <location>
        <begin position="36"/>
        <end position="57"/>
    </location>
</feature>
<feature type="transmembrane region" description="Helical" evidence="6">
    <location>
        <begin position="148"/>
        <end position="171"/>
    </location>
</feature>
<dbReference type="PANTHER" id="PTHR31632:SF2">
    <property type="entry name" value="PLASMA MEMBRANE IRON PERMEASE"/>
    <property type="match status" value="1"/>
</dbReference>
<name>A0ABV4ASP1_9GAMM</name>
<evidence type="ECO:0000256" key="1">
    <source>
        <dbReference type="ARBA" id="ARBA00004141"/>
    </source>
</evidence>
<feature type="transmembrane region" description="Helical" evidence="6">
    <location>
        <begin position="246"/>
        <end position="263"/>
    </location>
</feature>
<keyword evidence="5 6" id="KW-0472">Membrane</keyword>
<protein>
    <submittedName>
        <fullName evidence="7">FTR1 family protein</fullName>
    </submittedName>
</protein>
<feature type="transmembrane region" description="Helical" evidence="6">
    <location>
        <begin position="69"/>
        <end position="87"/>
    </location>
</feature>
<feature type="transmembrane region" description="Helical" evidence="6">
    <location>
        <begin position="183"/>
        <end position="202"/>
    </location>
</feature>
<sequence length="283" mass="28917">MLGIALLVFREVLEAALIVSIVAAATRGVPRRGRYIGGGIALGAAGATLVAACAGAIEQAVGGAGQELFNAGVLLAAVLMIGWHVVWMSSHGRELAREMQSVGHAVKAGSSSLAMLLAVVALAVLREGSEVVLFLYGMAAGGAGTGDLVAGVPLGVVGGAAVGYALYFGLLRIPLRHFFSATNGMLVLLAAGLASTATRFLMQADWLPALGTQLWNSSAVLSNGSVLGQALHILVGYDARPSGIQLVFYLSTVLLLVTGMRLAPRFAAQRPHPPPDAASRQAS</sequence>
<comment type="similarity">
    <text evidence="2">Belongs to the oxidase-dependent Fe transporter (OFeT) (TC 9.A.10.1) family.</text>
</comment>
<dbReference type="PANTHER" id="PTHR31632">
    <property type="entry name" value="IRON TRANSPORTER FTH1"/>
    <property type="match status" value="1"/>
</dbReference>
<comment type="subcellular location">
    <subcellularLocation>
        <location evidence="1">Membrane</location>
        <topology evidence="1">Multi-pass membrane protein</topology>
    </subcellularLocation>
</comment>
<evidence type="ECO:0000313" key="7">
    <source>
        <dbReference type="EMBL" id="MEY2182451.1"/>
    </source>
</evidence>
<dbReference type="EMBL" id="JBGBPY010000001">
    <property type="protein sequence ID" value="MEY2182451.1"/>
    <property type="molecule type" value="Genomic_DNA"/>
</dbReference>
<proteinExistence type="inferred from homology"/>
<dbReference type="Pfam" id="PF03239">
    <property type="entry name" value="FTR1"/>
    <property type="match status" value="1"/>
</dbReference>
<keyword evidence="4 6" id="KW-1133">Transmembrane helix</keyword>
<dbReference type="InterPro" id="IPR004923">
    <property type="entry name" value="FTR1/Fip1/EfeU"/>
</dbReference>
<keyword evidence="3 6" id="KW-0812">Transmembrane</keyword>
<comment type="caution">
    <text evidence="7">The sequence shown here is derived from an EMBL/GenBank/DDBJ whole genome shotgun (WGS) entry which is preliminary data.</text>
</comment>
<evidence type="ECO:0000256" key="6">
    <source>
        <dbReference type="SAM" id="Phobius"/>
    </source>
</evidence>
<evidence type="ECO:0000256" key="2">
    <source>
        <dbReference type="ARBA" id="ARBA00008333"/>
    </source>
</evidence>
<feature type="transmembrane region" description="Helical" evidence="6">
    <location>
        <begin position="108"/>
        <end position="128"/>
    </location>
</feature>
<reference evidence="7 8" key="1">
    <citation type="submission" date="2024-07" db="EMBL/GenBank/DDBJ databases">
        <title>Molecular mechanisms and environmental adaptations of flagellar loss and biofilm growth of Rhodanobacter under environmental stress.</title>
        <authorList>
            <person name="Chen M."/>
        </authorList>
    </citation>
    <scope>NUCLEOTIDE SEQUENCE [LARGE SCALE GENOMIC DNA]</scope>
    <source>
        <strain evidence="7 8">RS22</strain>
    </source>
</reference>
<organism evidence="7 8">
    <name type="scientific">Rhodanobacter humi</name>
    <dbReference type="NCBI Taxonomy" id="1888173"/>
    <lineage>
        <taxon>Bacteria</taxon>
        <taxon>Pseudomonadati</taxon>
        <taxon>Pseudomonadota</taxon>
        <taxon>Gammaproteobacteria</taxon>
        <taxon>Lysobacterales</taxon>
        <taxon>Rhodanobacteraceae</taxon>
        <taxon>Rhodanobacter</taxon>
    </lineage>
</organism>
<evidence type="ECO:0000313" key="8">
    <source>
        <dbReference type="Proteomes" id="UP001562159"/>
    </source>
</evidence>
<evidence type="ECO:0000256" key="3">
    <source>
        <dbReference type="ARBA" id="ARBA00022692"/>
    </source>
</evidence>
<evidence type="ECO:0000256" key="4">
    <source>
        <dbReference type="ARBA" id="ARBA00022989"/>
    </source>
</evidence>
<accession>A0ABV4ASP1</accession>
<gene>
    <name evidence="7" type="ORF">AB7878_08475</name>
</gene>